<reference evidence="1 2" key="1">
    <citation type="submission" date="2024-06" db="EMBL/GenBank/DDBJ databases">
        <title>Genomic Encyclopedia of Type Strains, Phase IV (KMG-IV): sequencing the most valuable type-strain genomes for metagenomic binning, comparative biology and taxonomic classification.</title>
        <authorList>
            <person name="Goeker M."/>
        </authorList>
    </citation>
    <scope>NUCLEOTIDE SEQUENCE [LARGE SCALE GENOMIC DNA]</scope>
    <source>
        <strain evidence="1 2">DSM 29492</strain>
    </source>
</reference>
<dbReference type="PANTHER" id="PTHR40056">
    <property type="entry name" value="HYPOTHETICAL CYTOSOLIC PROTEIN"/>
    <property type="match status" value="1"/>
</dbReference>
<dbReference type="RefSeq" id="WP_173752608.1">
    <property type="nucleotide sequence ID" value="NZ_JANJZT010000022.1"/>
</dbReference>
<dbReference type="InterPro" id="IPR014975">
    <property type="entry name" value="DUF1836"/>
</dbReference>
<dbReference type="GO" id="GO:0003677">
    <property type="term" value="F:DNA binding"/>
    <property type="evidence" value="ECO:0007669"/>
    <property type="project" value="UniProtKB-KW"/>
</dbReference>
<dbReference type="PANTHER" id="PTHR40056:SF1">
    <property type="entry name" value="DUF1836 DOMAIN-CONTAINING PROTEIN"/>
    <property type="match status" value="1"/>
</dbReference>
<keyword evidence="1" id="KW-0238">DNA-binding</keyword>
<protein>
    <submittedName>
        <fullName evidence="1">DNA-binding transcriptional MerR regulator</fullName>
    </submittedName>
</protein>
<dbReference type="Pfam" id="PF08876">
    <property type="entry name" value="DUF1836"/>
    <property type="match status" value="1"/>
</dbReference>
<keyword evidence="2" id="KW-1185">Reference proteome</keyword>
<accession>A0ABV2M4J2</accession>
<evidence type="ECO:0000313" key="2">
    <source>
        <dbReference type="Proteomes" id="UP001549106"/>
    </source>
</evidence>
<comment type="caution">
    <text evidence="1">The sequence shown here is derived from an EMBL/GenBank/DDBJ whole genome shotgun (WGS) entry which is preliminary data.</text>
</comment>
<name>A0ABV2M4J2_9FIRM</name>
<evidence type="ECO:0000313" key="1">
    <source>
        <dbReference type="EMBL" id="MET3751366.1"/>
    </source>
</evidence>
<dbReference type="EMBL" id="JBEPMJ010000021">
    <property type="protein sequence ID" value="MET3751366.1"/>
    <property type="molecule type" value="Genomic_DNA"/>
</dbReference>
<gene>
    <name evidence="1" type="ORF">ABID24_002625</name>
</gene>
<proteinExistence type="predicted"/>
<organism evidence="1 2">
    <name type="scientific">Blautia caecimuris</name>
    <dbReference type="NCBI Taxonomy" id="1796615"/>
    <lineage>
        <taxon>Bacteria</taxon>
        <taxon>Bacillati</taxon>
        <taxon>Bacillota</taxon>
        <taxon>Clostridia</taxon>
        <taxon>Lachnospirales</taxon>
        <taxon>Lachnospiraceae</taxon>
        <taxon>Blautia</taxon>
    </lineage>
</organism>
<sequence length="209" mass="24778">MTINTQDMIGSILESISRIDYIKPEDIPNINLYMDQVTTFMEEQLASSKRYPEDKILTKTMINNYAKNNLLPSPEKKRYSREHLLLLIFIYYFKNILSINDIQTLLGPITEKYFRSDSDMDLTAVYNEVFSMEKDQVELLKEDLVKRYHTAEATFESAPEEDRRFLKLFSFICLLSFDVYTKKMLIEQLVDELRDENNEEFTKSKKSKK</sequence>
<dbReference type="Proteomes" id="UP001549106">
    <property type="component" value="Unassembled WGS sequence"/>
</dbReference>